<reference evidence="1" key="1">
    <citation type="journal article" date="2015" name="Nature">
        <title>Complex archaea that bridge the gap between prokaryotes and eukaryotes.</title>
        <authorList>
            <person name="Spang A."/>
            <person name="Saw J.H."/>
            <person name="Jorgensen S.L."/>
            <person name="Zaremba-Niedzwiedzka K."/>
            <person name="Martijn J."/>
            <person name="Lind A.E."/>
            <person name="van Eijk R."/>
            <person name="Schleper C."/>
            <person name="Guy L."/>
            <person name="Ettema T.J."/>
        </authorList>
    </citation>
    <scope>NUCLEOTIDE SEQUENCE</scope>
</reference>
<protein>
    <submittedName>
        <fullName evidence="1">Uncharacterized protein</fullName>
    </submittedName>
</protein>
<sequence length="188" mass="21365">MSNDDTVEYVVSSLLNPRTWNIHVTPELIKFAEHLDRSKKTSKKRLVLASDYELNGVIGQYAVCQALGIEMDTKIYYGGDGGTDIKWKNLTIQVKSTPYSISKDGGIPHLIFFNDEKYVADVYILMITKNPQVTFAGWVTRQEVNVRTFAKSGFPPDYNGHTTRRVIPIKALNDSIYNEIFQLKVDQI</sequence>
<accession>A0A0F9D4G4</accession>
<comment type="caution">
    <text evidence="1">The sequence shown here is derived from an EMBL/GenBank/DDBJ whole genome shotgun (WGS) entry which is preliminary data.</text>
</comment>
<gene>
    <name evidence="1" type="ORF">LCGC14_2243300</name>
</gene>
<name>A0A0F9D4G4_9ZZZZ</name>
<dbReference type="EMBL" id="LAZR01030423">
    <property type="protein sequence ID" value="KKL56648.1"/>
    <property type="molecule type" value="Genomic_DNA"/>
</dbReference>
<organism evidence="1">
    <name type="scientific">marine sediment metagenome</name>
    <dbReference type="NCBI Taxonomy" id="412755"/>
    <lineage>
        <taxon>unclassified sequences</taxon>
        <taxon>metagenomes</taxon>
        <taxon>ecological metagenomes</taxon>
    </lineage>
</organism>
<proteinExistence type="predicted"/>
<evidence type="ECO:0000313" key="1">
    <source>
        <dbReference type="EMBL" id="KKL56648.1"/>
    </source>
</evidence>
<dbReference type="AlphaFoldDB" id="A0A0F9D4G4"/>